<keyword evidence="4 5" id="KW-0472">Membrane</keyword>
<accession>A0AA38LSD1</accession>
<evidence type="ECO:0000256" key="5">
    <source>
        <dbReference type="SAM" id="Phobius"/>
    </source>
</evidence>
<dbReference type="Pfam" id="PF04193">
    <property type="entry name" value="PQ-loop"/>
    <property type="match status" value="2"/>
</dbReference>
<dbReference type="GO" id="GO:0016020">
    <property type="term" value="C:membrane"/>
    <property type="evidence" value="ECO:0007669"/>
    <property type="project" value="UniProtKB-SubCell"/>
</dbReference>
<dbReference type="RefSeq" id="XP_052942221.1">
    <property type="nucleotide sequence ID" value="XM_053088008.1"/>
</dbReference>
<protein>
    <submittedName>
        <fullName evidence="6">PQ loop repeat-domain-containing protein</fullName>
    </submittedName>
</protein>
<feature type="transmembrane region" description="Helical" evidence="5">
    <location>
        <begin position="164"/>
        <end position="184"/>
    </location>
</feature>
<dbReference type="AlphaFoldDB" id="A0AA38LSD1"/>
<sequence>MFVQNEMAEYILASAGAAFWIVTIIPQIVKSYKTKSTEGLSPWLMALWASSSLFFGSYVIAEKLNVAIQVQPHAFGTLCMVSWAQCCYYSRHWSAREAAGTLLAIMAIAGAFETTSIFSLWYGQLKGTEVPLLFYGYFSTALTIVGFIPQFYEIYRLRQVKGISLILFCVDITGGTLSAFALFFREELDIVALITYLGVASLDLLIIVLYFTLGHSDAPPHSISNLPPASGPRSRLSMLQTQGAQMEVQADSPVSSKWALTPSTGTLVEGFTPMTGRSEKRFFP</sequence>
<dbReference type="EMBL" id="JAKWFO010000014">
    <property type="protein sequence ID" value="KAI9632444.1"/>
    <property type="molecule type" value="Genomic_DNA"/>
</dbReference>
<dbReference type="InterPro" id="IPR051415">
    <property type="entry name" value="LAAT-1"/>
</dbReference>
<dbReference type="InterPro" id="IPR006603">
    <property type="entry name" value="PQ-loop_rpt"/>
</dbReference>
<evidence type="ECO:0000256" key="1">
    <source>
        <dbReference type="ARBA" id="ARBA00004141"/>
    </source>
</evidence>
<keyword evidence="2 5" id="KW-0812">Transmembrane</keyword>
<feature type="transmembrane region" description="Helical" evidence="5">
    <location>
        <begin position="12"/>
        <end position="29"/>
    </location>
</feature>
<feature type="transmembrane region" description="Helical" evidence="5">
    <location>
        <begin position="190"/>
        <end position="213"/>
    </location>
</feature>
<evidence type="ECO:0000256" key="2">
    <source>
        <dbReference type="ARBA" id="ARBA00022692"/>
    </source>
</evidence>
<dbReference type="Gene3D" id="1.20.1280.290">
    <property type="match status" value="2"/>
</dbReference>
<dbReference type="GeneID" id="77727213"/>
<feature type="transmembrane region" description="Helical" evidence="5">
    <location>
        <begin position="41"/>
        <end position="61"/>
    </location>
</feature>
<feature type="transmembrane region" description="Helical" evidence="5">
    <location>
        <begin position="134"/>
        <end position="152"/>
    </location>
</feature>
<evidence type="ECO:0000256" key="3">
    <source>
        <dbReference type="ARBA" id="ARBA00022989"/>
    </source>
</evidence>
<dbReference type="PANTHER" id="PTHR16201:SF37">
    <property type="entry name" value="PQ-LOOP REPEAT-CONTAINING PROTEIN"/>
    <property type="match status" value="1"/>
</dbReference>
<keyword evidence="7" id="KW-1185">Reference proteome</keyword>
<dbReference type="SMART" id="SM00679">
    <property type="entry name" value="CTNS"/>
    <property type="match status" value="2"/>
</dbReference>
<gene>
    <name evidence="6" type="ORF">MKK02DRAFT_30256</name>
</gene>
<dbReference type="PANTHER" id="PTHR16201">
    <property type="entry name" value="SEVEN TRANSMEMBRANE PROTEIN 1-RELATED"/>
    <property type="match status" value="1"/>
</dbReference>
<comment type="caution">
    <text evidence="6">The sequence shown here is derived from an EMBL/GenBank/DDBJ whole genome shotgun (WGS) entry which is preliminary data.</text>
</comment>
<evidence type="ECO:0000313" key="6">
    <source>
        <dbReference type="EMBL" id="KAI9632444.1"/>
    </source>
</evidence>
<reference evidence="6" key="1">
    <citation type="journal article" date="2022" name="G3 (Bethesda)">
        <title>High quality genome of the basidiomycete yeast Dioszegia hungarica PDD-24b-2 isolated from cloud water.</title>
        <authorList>
            <person name="Jarrige D."/>
            <person name="Haridas S."/>
            <person name="Bleykasten-Grosshans C."/>
            <person name="Joly M."/>
            <person name="Nadalig T."/>
            <person name="Sancelme M."/>
            <person name="Vuilleumier S."/>
            <person name="Grigoriev I.V."/>
            <person name="Amato P."/>
            <person name="Bringel F."/>
        </authorList>
    </citation>
    <scope>NUCLEOTIDE SEQUENCE</scope>
    <source>
        <strain evidence="6">PDD-24b-2</strain>
    </source>
</reference>
<name>A0AA38LSD1_9TREE</name>
<evidence type="ECO:0000313" key="7">
    <source>
        <dbReference type="Proteomes" id="UP001164286"/>
    </source>
</evidence>
<evidence type="ECO:0000256" key="4">
    <source>
        <dbReference type="ARBA" id="ARBA00023136"/>
    </source>
</evidence>
<proteinExistence type="predicted"/>
<dbReference type="Proteomes" id="UP001164286">
    <property type="component" value="Unassembled WGS sequence"/>
</dbReference>
<feature type="transmembrane region" description="Helical" evidence="5">
    <location>
        <begin position="102"/>
        <end position="122"/>
    </location>
</feature>
<organism evidence="6 7">
    <name type="scientific">Dioszegia hungarica</name>
    <dbReference type="NCBI Taxonomy" id="4972"/>
    <lineage>
        <taxon>Eukaryota</taxon>
        <taxon>Fungi</taxon>
        <taxon>Dikarya</taxon>
        <taxon>Basidiomycota</taxon>
        <taxon>Agaricomycotina</taxon>
        <taxon>Tremellomycetes</taxon>
        <taxon>Tremellales</taxon>
        <taxon>Bulleribasidiaceae</taxon>
        <taxon>Dioszegia</taxon>
    </lineage>
</organism>
<keyword evidence="3 5" id="KW-1133">Transmembrane helix</keyword>
<comment type="subcellular location">
    <subcellularLocation>
        <location evidence="1">Membrane</location>
        <topology evidence="1">Multi-pass membrane protein</topology>
    </subcellularLocation>
</comment>